<dbReference type="InterPro" id="IPR016166">
    <property type="entry name" value="FAD-bd_PCMH"/>
</dbReference>
<dbReference type="Pfam" id="PF01565">
    <property type="entry name" value="FAD_binding_4"/>
    <property type="match status" value="1"/>
</dbReference>
<comment type="pathway">
    <text evidence="2">Alkaloid biosynthesis.</text>
</comment>
<dbReference type="InterPro" id="IPR006094">
    <property type="entry name" value="Oxid_FAD_bind_N"/>
</dbReference>
<evidence type="ECO:0000256" key="3">
    <source>
        <dbReference type="ARBA" id="ARBA00005466"/>
    </source>
</evidence>
<dbReference type="InterPro" id="IPR016169">
    <property type="entry name" value="FAD-bd_PCMH_sub2"/>
</dbReference>
<evidence type="ECO:0000313" key="12">
    <source>
        <dbReference type="Proteomes" id="UP001318860"/>
    </source>
</evidence>
<keyword evidence="5" id="KW-0285">Flavoprotein</keyword>
<dbReference type="EMBL" id="JABTTQ020000012">
    <property type="protein sequence ID" value="KAK6144638.1"/>
    <property type="molecule type" value="Genomic_DNA"/>
</dbReference>
<name>A0ABR0WAH1_REHGL</name>
<organism evidence="11 12">
    <name type="scientific">Rehmannia glutinosa</name>
    <name type="common">Chinese foxglove</name>
    <dbReference type="NCBI Taxonomy" id="99300"/>
    <lineage>
        <taxon>Eukaryota</taxon>
        <taxon>Viridiplantae</taxon>
        <taxon>Streptophyta</taxon>
        <taxon>Embryophyta</taxon>
        <taxon>Tracheophyta</taxon>
        <taxon>Spermatophyta</taxon>
        <taxon>Magnoliopsida</taxon>
        <taxon>eudicotyledons</taxon>
        <taxon>Gunneridae</taxon>
        <taxon>Pentapetalae</taxon>
        <taxon>asterids</taxon>
        <taxon>lamiids</taxon>
        <taxon>Lamiales</taxon>
        <taxon>Orobanchaceae</taxon>
        <taxon>Rehmannieae</taxon>
        <taxon>Rehmannia</taxon>
    </lineage>
</organism>
<keyword evidence="8" id="KW-0325">Glycoprotein</keyword>
<evidence type="ECO:0000256" key="9">
    <source>
        <dbReference type="SAM" id="SignalP"/>
    </source>
</evidence>
<feature type="chain" id="PRO_5046852625" description="FAD-binding PCMH-type domain-containing protein" evidence="9">
    <location>
        <begin position="29"/>
        <end position="578"/>
    </location>
</feature>
<dbReference type="PANTHER" id="PTHR32448">
    <property type="entry name" value="OS08G0158400 PROTEIN"/>
    <property type="match status" value="1"/>
</dbReference>
<evidence type="ECO:0000256" key="8">
    <source>
        <dbReference type="ARBA" id="ARBA00023180"/>
    </source>
</evidence>
<reference evidence="11 12" key="1">
    <citation type="journal article" date="2021" name="Comput. Struct. Biotechnol. J.">
        <title>De novo genome assembly of the potent medicinal plant Rehmannia glutinosa using nanopore technology.</title>
        <authorList>
            <person name="Ma L."/>
            <person name="Dong C."/>
            <person name="Song C."/>
            <person name="Wang X."/>
            <person name="Zheng X."/>
            <person name="Niu Y."/>
            <person name="Chen S."/>
            <person name="Feng W."/>
        </authorList>
    </citation>
    <scope>NUCLEOTIDE SEQUENCE [LARGE SCALE GENOMIC DNA]</scope>
    <source>
        <strain evidence="11">DH-2019</strain>
    </source>
</reference>
<evidence type="ECO:0000256" key="1">
    <source>
        <dbReference type="ARBA" id="ARBA00001974"/>
    </source>
</evidence>
<dbReference type="InterPro" id="IPR036318">
    <property type="entry name" value="FAD-bd_PCMH-like_sf"/>
</dbReference>
<dbReference type="Proteomes" id="UP001318860">
    <property type="component" value="Unassembled WGS sequence"/>
</dbReference>
<feature type="signal peptide" evidence="9">
    <location>
        <begin position="1"/>
        <end position="28"/>
    </location>
</feature>
<accession>A0ABR0WAH1</accession>
<evidence type="ECO:0000259" key="10">
    <source>
        <dbReference type="PROSITE" id="PS51387"/>
    </source>
</evidence>
<keyword evidence="4" id="KW-0017">Alkaloid metabolism</keyword>
<dbReference type="PROSITE" id="PS51387">
    <property type="entry name" value="FAD_PCMH"/>
    <property type="match status" value="1"/>
</dbReference>
<evidence type="ECO:0000256" key="5">
    <source>
        <dbReference type="ARBA" id="ARBA00022630"/>
    </source>
</evidence>
<keyword evidence="12" id="KW-1185">Reference proteome</keyword>
<keyword evidence="6 9" id="KW-0732">Signal</keyword>
<dbReference type="InterPro" id="IPR016167">
    <property type="entry name" value="FAD-bd_PCMH_sub1"/>
</dbReference>
<dbReference type="Gene3D" id="3.40.462.20">
    <property type="match status" value="1"/>
</dbReference>
<comment type="caution">
    <text evidence="11">The sequence shown here is derived from an EMBL/GenBank/DDBJ whole genome shotgun (WGS) entry which is preliminary data.</text>
</comment>
<proteinExistence type="inferred from homology"/>
<dbReference type="Gene3D" id="3.30.43.10">
    <property type="entry name" value="Uridine Diphospho-n-acetylenolpyruvylglucosamine Reductase, domain 2"/>
    <property type="match status" value="1"/>
</dbReference>
<sequence>MSTTTSLSKSSVLFVIILLCSWYAQSHGHNDFLQCLSLHLQNKIGISNVVYTPNNSSYLSILQSSIKSRRFTIASTPRPQVIVTPVHESQIPTIVLCAKENGMHIRTRSGGHDYEGLSYTSEVPYVVLDMLNLSEITIDVEQKEAWVQAGATIGQLYYKISEKSKTLAFPAGACPTVGVGGLFSGGGYGPLLRKFGLAADNIVDARLVDVKGRILDRKSMGEDLFWAIRGGGGASFGVITAWKLKLVSVPETLTIFSVGRTLEQNATKLIHKWQYVTPNLHEDLLIAISIGPVNSSKSGEKTIQAIFISLFLGRVDQLLHLLEQSFPELSVRREDCTEVSWIQSTLFFGGYSIGESPQVLTSRNPEISSALPITRFHFKAKLDYVQESIPKRSVLKEISEDALPFPHRAGNLYKIQQLAYWDESGPEASERSITWVRRLYDYMTPYVSKSPRAAYINYRDLDLGVNNAADGTSYAQASSWGLKYFKNNFEKLVRVKTMVDPGNFFRNEQSIPPKNFQATGSNLRVLNRFIRRQSPFFKLLNLMMNISQAVFPVESELEDSVCPIEPFHEEQKNSQSSF</sequence>
<evidence type="ECO:0000313" key="11">
    <source>
        <dbReference type="EMBL" id="KAK6144638.1"/>
    </source>
</evidence>
<evidence type="ECO:0000256" key="4">
    <source>
        <dbReference type="ARBA" id="ARBA00022589"/>
    </source>
</evidence>
<dbReference type="Pfam" id="PF08031">
    <property type="entry name" value="BBE"/>
    <property type="match status" value="1"/>
</dbReference>
<comment type="cofactor">
    <cofactor evidence="1">
        <name>FAD</name>
        <dbReference type="ChEBI" id="CHEBI:57692"/>
    </cofactor>
</comment>
<dbReference type="Gene3D" id="3.30.465.10">
    <property type="match status" value="1"/>
</dbReference>
<feature type="domain" description="FAD-binding PCMH-type" evidence="10">
    <location>
        <begin position="75"/>
        <end position="249"/>
    </location>
</feature>
<dbReference type="InterPro" id="IPR012951">
    <property type="entry name" value="BBE"/>
</dbReference>
<evidence type="ECO:0000256" key="7">
    <source>
        <dbReference type="ARBA" id="ARBA00022827"/>
    </source>
</evidence>
<comment type="similarity">
    <text evidence="3">Belongs to the oxygen-dependent FAD-linked oxidoreductase family.</text>
</comment>
<protein>
    <recommendedName>
        <fullName evidence="10">FAD-binding PCMH-type domain-containing protein</fullName>
    </recommendedName>
</protein>
<evidence type="ECO:0000256" key="2">
    <source>
        <dbReference type="ARBA" id="ARBA00004913"/>
    </source>
</evidence>
<gene>
    <name evidence="11" type="ORF">DH2020_021458</name>
</gene>
<keyword evidence="7" id="KW-0274">FAD</keyword>
<evidence type="ECO:0000256" key="6">
    <source>
        <dbReference type="ARBA" id="ARBA00022729"/>
    </source>
</evidence>
<dbReference type="SUPFAM" id="SSF56176">
    <property type="entry name" value="FAD-binding/transporter-associated domain-like"/>
    <property type="match status" value="1"/>
</dbReference>